<sequence>MNLDTQFLTMLTMVSGGVVMSAMFDTYKLLLRPQAYWNRVIVDMLFFLTQGCLIFYLLFLANGGIIRFYLALAVLLGISSYYALFQTIYIPILKSFIRFTIHVYQLISRLIQTLVIRPVIWIIQLVVAIFVGVLSIVWKIITIIYRVIAFFIRPFIPKFVQNYLLNLLSICSRIINKLKKDLLYLLKFRRRKNDEADS</sequence>
<protein>
    <submittedName>
        <fullName evidence="2">Spore cortex biosynthesis protein YabQ</fullName>
    </submittedName>
</protein>
<accession>A0ABW5QCC6</accession>
<dbReference type="Pfam" id="PF09578">
    <property type="entry name" value="Spore_YabQ"/>
    <property type="match status" value="1"/>
</dbReference>
<comment type="caution">
    <text evidence="2">The sequence shown here is derived from an EMBL/GenBank/DDBJ whole genome shotgun (WGS) entry which is preliminary data.</text>
</comment>
<evidence type="ECO:0000313" key="2">
    <source>
        <dbReference type="EMBL" id="MFD2639653.1"/>
    </source>
</evidence>
<keyword evidence="1" id="KW-0472">Membrane</keyword>
<feature type="transmembrane region" description="Helical" evidence="1">
    <location>
        <begin position="6"/>
        <end position="24"/>
    </location>
</feature>
<dbReference type="RefSeq" id="WP_377329620.1">
    <property type="nucleotide sequence ID" value="NZ_JBHUMZ010000043.1"/>
</dbReference>
<dbReference type="NCBIfam" id="TIGR02893">
    <property type="entry name" value="spore_yabQ"/>
    <property type="match status" value="1"/>
</dbReference>
<dbReference type="Proteomes" id="UP001597452">
    <property type="component" value="Unassembled WGS sequence"/>
</dbReference>
<evidence type="ECO:0000313" key="3">
    <source>
        <dbReference type="Proteomes" id="UP001597452"/>
    </source>
</evidence>
<keyword evidence="1" id="KW-0812">Transmembrane</keyword>
<keyword evidence="3" id="KW-1185">Reference proteome</keyword>
<evidence type="ECO:0000256" key="1">
    <source>
        <dbReference type="SAM" id="Phobius"/>
    </source>
</evidence>
<proteinExistence type="predicted"/>
<feature type="transmembrane region" description="Helical" evidence="1">
    <location>
        <begin position="65"/>
        <end position="84"/>
    </location>
</feature>
<name>A0ABW5QCC6_9BACI</name>
<reference evidence="3" key="1">
    <citation type="journal article" date="2019" name="Int. J. Syst. Evol. Microbiol.">
        <title>The Global Catalogue of Microorganisms (GCM) 10K type strain sequencing project: providing services to taxonomists for standard genome sequencing and annotation.</title>
        <authorList>
            <consortium name="The Broad Institute Genomics Platform"/>
            <consortium name="The Broad Institute Genome Sequencing Center for Infectious Disease"/>
            <person name="Wu L."/>
            <person name="Ma J."/>
        </authorList>
    </citation>
    <scope>NUCLEOTIDE SEQUENCE [LARGE SCALE GENOMIC DNA]</scope>
    <source>
        <strain evidence="3">TISTR 1571</strain>
    </source>
</reference>
<feature type="transmembrane region" description="Helical" evidence="1">
    <location>
        <begin position="36"/>
        <end position="59"/>
    </location>
</feature>
<dbReference type="EMBL" id="JBHUMZ010000043">
    <property type="protein sequence ID" value="MFD2639653.1"/>
    <property type="molecule type" value="Genomic_DNA"/>
</dbReference>
<dbReference type="InterPro" id="IPR019074">
    <property type="entry name" value="YabQ"/>
</dbReference>
<organism evidence="2 3">
    <name type="scientific">Piscibacillus salipiscarius</name>
    <dbReference type="NCBI Taxonomy" id="299480"/>
    <lineage>
        <taxon>Bacteria</taxon>
        <taxon>Bacillati</taxon>
        <taxon>Bacillota</taxon>
        <taxon>Bacilli</taxon>
        <taxon>Bacillales</taxon>
        <taxon>Bacillaceae</taxon>
        <taxon>Piscibacillus</taxon>
    </lineage>
</organism>
<feature type="transmembrane region" description="Helical" evidence="1">
    <location>
        <begin position="121"/>
        <end position="148"/>
    </location>
</feature>
<keyword evidence="1" id="KW-1133">Transmembrane helix</keyword>
<gene>
    <name evidence="2" type="primary">yabQ</name>
    <name evidence="2" type="ORF">ACFSW4_12320</name>
</gene>